<comment type="function">
    <text evidence="5">Part of a binding-protein-dependent transport system for aliphatic sulfonates. Putative binding protein.</text>
</comment>
<dbReference type="GO" id="GO:0042626">
    <property type="term" value="F:ATPase-coupled transmembrane transporter activity"/>
    <property type="evidence" value="ECO:0007669"/>
    <property type="project" value="InterPro"/>
</dbReference>
<comment type="subcellular location">
    <subcellularLocation>
        <location evidence="1">Periplasm</location>
    </subcellularLocation>
</comment>
<dbReference type="InterPro" id="IPR010067">
    <property type="entry name" value="ABC_SsuA_sub-bd"/>
</dbReference>
<protein>
    <recommendedName>
        <fullName evidence="6">Putative aliphatic sulfonates-binding protein</fullName>
    </recommendedName>
</protein>
<keyword evidence="4 7" id="KW-0732">Signal</keyword>
<evidence type="ECO:0000256" key="7">
    <source>
        <dbReference type="SAM" id="SignalP"/>
    </source>
</evidence>
<comment type="caution">
    <text evidence="9">The sequence shown here is derived from an EMBL/GenBank/DDBJ whole genome shotgun (WGS) entry which is preliminary data.</text>
</comment>
<dbReference type="FunFam" id="3.40.190.10:FF:000050">
    <property type="entry name" value="Sulfonate ABC transporter substrate-binding protein"/>
    <property type="match status" value="1"/>
</dbReference>
<comment type="similarity">
    <text evidence="2">Belongs to the bacterial solute-binding protein SsuA/TauA family.</text>
</comment>
<dbReference type="SUPFAM" id="SSF53850">
    <property type="entry name" value="Periplasmic binding protein-like II"/>
    <property type="match status" value="1"/>
</dbReference>
<evidence type="ECO:0000313" key="10">
    <source>
        <dbReference type="EMBL" id="RLL49657.1"/>
    </source>
</evidence>
<dbReference type="GO" id="GO:0016020">
    <property type="term" value="C:membrane"/>
    <property type="evidence" value="ECO:0007669"/>
    <property type="project" value="InterPro"/>
</dbReference>
<keyword evidence="3" id="KW-0813">Transport</keyword>
<dbReference type="Pfam" id="PF09084">
    <property type="entry name" value="NMT1"/>
    <property type="match status" value="1"/>
</dbReference>
<evidence type="ECO:0000256" key="2">
    <source>
        <dbReference type="ARBA" id="ARBA00010742"/>
    </source>
</evidence>
<dbReference type="InterPro" id="IPR001638">
    <property type="entry name" value="Solute-binding_3/MltF_N"/>
</dbReference>
<dbReference type="RefSeq" id="WP_106984125.1">
    <property type="nucleotide sequence ID" value="NZ_CP035934.2"/>
</dbReference>
<organism evidence="9 12">
    <name type="scientific">Acinetobacter cumulans</name>
    <dbReference type="NCBI Taxonomy" id="2136182"/>
    <lineage>
        <taxon>Bacteria</taxon>
        <taxon>Pseudomonadati</taxon>
        <taxon>Pseudomonadota</taxon>
        <taxon>Gammaproteobacteria</taxon>
        <taxon>Moraxellales</taxon>
        <taxon>Moraxellaceae</taxon>
        <taxon>Acinetobacter</taxon>
    </lineage>
</organism>
<keyword evidence="11" id="KW-1185">Reference proteome</keyword>
<dbReference type="Gene3D" id="3.40.190.10">
    <property type="entry name" value="Periplasmic binding protein-like II"/>
    <property type="match status" value="2"/>
</dbReference>
<dbReference type="Proteomes" id="UP000281084">
    <property type="component" value="Unassembled WGS sequence"/>
</dbReference>
<dbReference type="SMART" id="SM00062">
    <property type="entry name" value="PBPb"/>
    <property type="match status" value="1"/>
</dbReference>
<feature type="chain" id="PRO_5044588299" description="Putative aliphatic sulfonates-binding protein" evidence="7">
    <location>
        <begin position="34"/>
        <end position="320"/>
    </location>
</feature>
<dbReference type="PANTHER" id="PTHR30024">
    <property type="entry name" value="ALIPHATIC SULFONATES-BINDING PROTEIN-RELATED"/>
    <property type="match status" value="1"/>
</dbReference>
<evidence type="ECO:0000256" key="6">
    <source>
        <dbReference type="ARBA" id="ARBA00070228"/>
    </source>
</evidence>
<evidence type="ECO:0000256" key="1">
    <source>
        <dbReference type="ARBA" id="ARBA00004418"/>
    </source>
</evidence>
<evidence type="ECO:0000256" key="3">
    <source>
        <dbReference type="ARBA" id="ARBA00022448"/>
    </source>
</evidence>
<evidence type="ECO:0000313" key="9">
    <source>
        <dbReference type="EMBL" id="RKG53240.1"/>
    </source>
</evidence>
<reference evidence="10 11" key="1">
    <citation type="submission" date="2018-09" db="EMBL/GenBank/DDBJ databases">
        <title>The draft genome of Acinetobacter sp. strains.</title>
        <authorList>
            <person name="Qin J."/>
            <person name="Feng Y."/>
            <person name="Zong Z."/>
        </authorList>
    </citation>
    <scope>NUCLEOTIDE SEQUENCE [LARGE SCALE GENOMIC DNA]</scope>
    <source>
        <strain evidence="10 11">WCHAc060001</strain>
    </source>
</reference>
<dbReference type="GO" id="GO:0042597">
    <property type="term" value="C:periplasmic space"/>
    <property type="evidence" value="ECO:0007669"/>
    <property type="project" value="UniProtKB-SubCell"/>
</dbReference>
<dbReference type="EMBL" id="RCHE01000003">
    <property type="protein sequence ID" value="RLL49657.1"/>
    <property type="molecule type" value="Genomic_DNA"/>
</dbReference>
<evidence type="ECO:0000256" key="4">
    <source>
        <dbReference type="ARBA" id="ARBA00022729"/>
    </source>
</evidence>
<gene>
    <name evidence="9" type="ORF">D7V64_07270</name>
    <name evidence="10" type="ORF">D9K79_02400</name>
</gene>
<proteinExistence type="inferred from homology"/>
<dbReference type="CDD" id="cd13557">
    <property type="entry name" value="PBP2_SsuA"/>
    <property type="match status" value="1"/>
</dbReference>
<evidence type="ECO:0000259" key="8">
    <source>
        <dbReference type="SMART" id="SM00062"/>
    </source>
</evidence>
<dbReference type="InterPro" id="IPR015168">
    <property type="entry name" value="SsuA/THI5"/>
</dbReference>
<name>A0A3A8GD23_9GAMM</name>
<evidence type="ECO:0000256" key="5">
    <source>
        <dbReference type="ARBA" id="ARBA00055538"/>
    </source>
</evidence>
<dbReference type="NCBIfam" id="TIGR01728">
    <property type="entry name" value="SsuA_fam"/>
    <property type="match status" value="1"/>
</dbReference>
<evidence type="ECO:0000313" key="12">
    <source>
        <dbReference type="Proteomes" id="UP000281084"/>
    </source>
</evidence>
<dbReference type="PANTHER" id="PTHR30024:SF42">
    <property type="entry name" value="ALIPHATIC SULFONATES-BINDING PROTEIN-RELATED"/>
    <property type="match status" value="1"/>
</dbReference>
<sequence length="320" mass="34645">MRIIPSQFWTKSLALSAATVAVMMLTGCSKDQAQETITLNIGFQKYGILPIVKERGNLEKALEAQGVQVKWVEFPAGPQLLEGLNVGSVVLGEAGEAPPIFAQAANSNLVYVANQPAAPKAEALLVPKDSAINSIADLKGKRVALNKGSNVHYLLLKVLEANHLTLNDINVIYLPPSDARAAFEKGAVDAWVIWDPFFAAAEQQIGARVLATGENLVSNHQFYLADRKFAEANPKVIQAVVKELNLSTQWVASHQDEAAKLLEKPTSLDFNILKSSISRMGFGVQPISPAVISEQQRVADAFYAQKLIPNKLNIDAAIIK</sequence>
<evidence type="ECO:0000313" key="11">
    <source>
        <dbReference type="Proteomes" id="UP000273105"/>
    </source>
</evidence>
<dbReference type="Proteomes" id="UP000273105">
    <property type="component" value="Unassembled WGS sequence"/>
</dbReference>
<accession>A0A3A8GD23</accession>
<dbReference type="PROSITE" id="PS51257">
    <property type="entry name" value="PROKAR_LIPOPROTEIN"/>
    <property type="match status" value="1"/>
</dbReference>
<reference evidence="9 12" key="2">
    <citation type="submission" date="2018-09" db="EMBL/GenBank/DDBJ databases">
        <title>The draft genome of Acinetobacter spp. strains.</title>
        <authorList>
            <person name="Qin J."/>
            <person name="Feng Y."/>
            <person name="Zong Z."/>
        </authorList>
    </citation>
    <scope>NUCLEOTIDE SEQUENCE [LARGE SCALE GENOMIC DNA]</scope>
    <source>
        <strain evidence="9 12">WCHAc060002</strain>
    </source>
</reference>
<feature type="domain" description="Solute-binding protein family 3/N-terminal" evidence="8">
    <location>
        <begin position="38"/>
        <end position="254"/>
    </location>
</feature>
<dbReference type="NCBIfam" id="NF008588">
    <property type="entry name" value="PRK11553.1"/>
    <property type="match status" value="1"/>
</dbReference>
<dbReference type="EMBL" id="RAXZ01000007">
    <property type="protein sequence ID" value="RKG53240.1"/>
    <property type="molecule type" value="Genomic_DNA"/>
</dbReference>
<dbReference type="AlphaFoldDB" id="A0A3A8GD23"/>
<feature type="signal peptide" evidence="7">
    <location>
        <begin position="1"/>
        <end position="33"/>
    </location>
</feature>